<dbReference type="FunFam" id="3.40.50.150:FF:000003">
    <property type="entry name" value="Blast:Protein arginine N-methyltransferase 1"/>
    <property type="match status" value="1"/>
</dbReference>
<dbReference type="OMA" id="CTHTKVK"/>
<dbReference type="eggNOG" id="KOG1499">
    <property type="taxonomic scope" value="Eukaryota"/>
</dbReference>
<dbReference type="EMBL" id="AP006486">
    <property type="protein sequence ID" value="BAM79122.1"/>
    <property type="molecule type" value="Genomic_DNA"/>
</dbReference>
<dbReference type="Pfam" id="PF22528">
    <property type="entry name" value="PRMT_C"/>
    <property type="match status" value="1"/>
</dbReference>
<dbReference type="InterPro" id="IPR029063">
    <property type="entry name" value="SAM-dependent_MTases_sf"/>
</dbReference>
<evidence type="ECO:0000256" key="4">
    <source>
        <dbReference type="ARBA" id="ARBA00022691"/>
    </source>
</evidence>
<dbReference type="PANTHER" id="PTHR11006">
    <property type="entry name" value="PROTEIN ARGININE N-METHYLTRANSFERASE"/>
    <property type="match status" value="1"/>
</dbReference>
<evidence type="ECO:0000256" key="6">
    <source>
        <dbReference type="PROSITE-ProRule" id="PRU01015"/>
    </source>
</evidence>
<dbReference type="OrthoDB" id="7848332at2759"/>
<accession>M1VAH6</accession>
<evidence type="ECO:0000256" key="3">
    <source>
        <dbReference type="ARBA" id="ARBA00022679"/>
    </source>
</evidence>
<organism evidence="8 9">
    <name type="scientific">Cyanidioschyzon merolae (strain NIES-3377 / 10D)</name>
    <name type="common">Unicellular red alga</name>
    <dbReference type="NCBI Taxonomy" id="280699"/>
    <lineage>
        <taxon>Eukaryota</taxon>
        <taxon>Rhodophyta</taxon>
        <taxon>Bangiophyceae</taxon>
        <taxon>Cyanidiales</taxon>
        <taxon>Cyanidiaceae</taxon>
        <taxon>Cyanidioschyzon</taxon>
    </lineage>
</organism>
<name>M1VAH6_CYAM1</name>
<keyword evidence="9" id="KW-1185">Reference proteome</keyword>
<protein>
    <recommendedName>
        <fullName evidence="1">type I protein arginine methyltransferase</fullName>
        <ecNumber evidence="1">2.1.1.319</ecNumber>
    </recommendedName>
</protein>
<dbReference type="Gene3D" id="2.70.160.11">
    <property type="entry name" value="Hnrnp arginine n-methyltransferase1"/>
    <property type="match status" value="1"/>
</dbReference>
<dbReference type="HOGENOM" id="CLU_017375_1_2_1"/>
<evidence type="ECO:0000313" key="9">
    <source>
        <dbReference type="Proteomes" id="UP000007014"/>
    </source>
</evidence>
<comment type="catalytic activity">
    <reaction evidence="5">
        <text>L-arginyl-[protein] + S-adenosyl-L-methionine = N(omega)-methyl-L-arginyl-[protein] + S-adenosyl-L-homocysteine + H(+)</text>
        <dbReference type="Rhea" id="RHEA:48100"/>
        <dbReference type="Rhea" id="RHEA-COMP:10532"/>
        <dbReference type="Rhea" id="RHEA-COMP:11990"/>
        <dbReference type="ChEBI" id="CHEBI:15378"/>
        <dbReference type="ChEBI" id="CHEBI:29965"/>
        <dbReference type="ChEBI" id="CHEBI:57856"/>
        <dbReference type="ChEBI" id="CHEBI:59789"/>
        <dbReference type="ChEBI" id="CHEBI:65280"/>
    </reaction>
    <physiologicalReaction direction="left-to-right" evidence="5">
        <dbReference type="Rhea" id="RHEA:48101"/>
    </physiologicalReaction>
</comment>
<keyword evidence="4 6" id="KW-0949">S-adenosyl-L-methionine</keyword>
<dbReference type="GO" id="GO:0005634">
    <property type="term" value="C:nucleus"/>
    <property type="evidence" value="ECO:0007669"/>
    <property type="project" value="TreeGrafter"/>
</dbReference>
<dbReference type="CDD" id="cd02440">
    <property type="entry name" value="AdoMet_MTases"/>
    <property type="match status" value="1"/>
</dbReference>
<evidence type="ECO:0000256" key="5">
    <source>
        <dbReference type="ARBA" id="ARBA00049303"/>
    </source>
</evidence>
<dbReference type="GO" id="GO:0032259">
    <property type="term" value="P:methylation"/>
    <property type="evidence" value="ECO:0007669"/>
    <property type="project" value="UniProtKB-KW"/>
</dbReference>
<reference evidence="8 9" key="2">
    <citation type="journal article" date="2007" name="BMC Biol.">
        <title>A 100%-complete sequence reveals unusually simple genomic features in the hot-spring red alga Cyanidioschyzon merolae.</title>
        <authorList>
            <person name="Nozaki H."/>
            <person name="Takano H."/>
            <person name="Misumi O."/>
            <person name="Terasawa K."/>
            <person name="Matsuzaki M."/>
            <person name="Maruyama S."/>
            <person name="Nishida K."/>
            <person name="Yagisawa F."/>
            <person name="Yoshida Y."/>
            <person name="Fujiwara T."/>
            <person name="Takio S."/>
            <person name="Tamura K."/>
            <person name="Chung S.J."/>
            <person name="Nakamura S."/>
            <person name="Kuroiwa H."/>
            <person name="Tanaka K."/>
            <person name="Sato N."/>
            <person name="Kuroiwa T."/>
        </authorList>
    </citation>
    <scope>NUCLEOTIDE SEQUENCE [LARGE SCALE GENOMIC DNA]</scope>
    <source>
        <strain evidence="8 9">10D</strain>
    </source>
</reference>
<evidence type="ECO:0000259" key="7">
    <source>
        <dbReference type="Pfam" id="PF22528"/>
    </source>
</evidence>
<dbReference type="GO" id="GO:0035242">
    <property type="term" value="F:protein-arginine omega-N asymmetric methyltransferase activity"/>
    <property type="evidence" value="ECO:0007669"/>
    <property type="project" value="UniProtKB-EC"/>
</dbReference>
<dbReference type="InterPro" id="IPR025799">
    <property type="entry name" value="Arg_MeTrfase"/>
</dbReference>
<evidence type="ECO:0000256" key="1">
    <source>
        <dbReference type="ARBA" id="ARBA00011925"/>
    </source>
</evidence>
<dbReference type="KEGG" id="cme:CYME_CMD031C"/>
<feature type="domain" description="Protein arginine N-methyltransferase" evidence="7">
    <location>
        <begin position="191"/>
        <end position="353"/>
    </location>
</feature>
<dbReference type="SUPFAM" id="SSF53335">
    <property type="entry name" value="S-adenosyl-L-methionine-dependent methyltransferases"/>
    <property type="match status" value="1"/>
</dbReference>
<dbReference type="GO" id="GO:0042054">
    <property type="term" value="F:histone methyltransferase activity"/>
    <property type="evidence" value="ECO:0007669"/>
    <property type="project" value="TreeGrafter"/>
</dbReference>
<dbReference type="InterPro" id="IPR055135">
    <property type="entry name" value="PRMT_dom"/>
</dbReference>
<dbReference type="RefSeq" id="XP_005535408.1">
    <property type="nucleotide sequence ID" value="XM_005535351.1"/>
</dbReference>
<dbReference type="PROSITE" id="PS51678">
    <property type="entry name" value="SAM_MT_PRMT"/>
    <property type="match status" value="1"/>
</dbReference>
<dbReference type="AlphaFoldDB" id="M1VAH6"/>
<dbReference type="Gramene" id="CMD031CT">
    <property type="protein sequence ID" value="CMD031CT"/>
    <property type="gene ID" value="CMD031C"/>
</dbReference>
<evidence type="ECO:0000256" key="2">
    <source>
        <dbReference type="ARBA" id="ARBA00022603"/>
    </source>
</evidence>
<dbReference type="GeneID" id="16992585"/>
<reference evidence="8 9" key="1">
    <citation type="journal article" date="2004" name="Nature">
        <title>Genome sequence of the ultrasmall unicellular red alga Cyanidioschyzon merolae 10D.</title>
        <authorList>
            <person name="Matsuzaki M."/>
            <person name="Misumi O."/>
            <person name="Shin-i T."/>
            <person name="Maruyama S."/>
            <person name="Takahara M."/>
            <person name="Miyagishima S."/>
            <person name="Mori T."/>
            <person name="Nishida K."/>
            <person name="Yagisawa F."/>
            <person name="Nishida K."/>
            <person name="Yoshida Y."/>
            <person name="Nishimura Y."/>
            <person name="Nakao S."/>
            <person name="Kobayashi T."/>
            <person name="Momoyama Y."/>
            <person name="Higashiyama T."/>
            <person name="Minoda A."/>
            <person name="Sano M."/>
            <person name="Nomoto H."/>
            <person name="Oishi K."/>
            <person name="Hayashi H."/>
            <person name="Ohta F."/>
            <person name="Nishizaka S."/>
            <person name="Haga S."/>
            <person name="Miura S."/>
            <person name="Morishita T."/>
            <person name="Kabeya Y."/>
            <person name="Terasawa K."/>
            <person name="Suzuki Y."/>
            <person name="Ishii Y."/>
            <person name="Asakawa S."/>
            <person name="Takano H."/>
            <person name="Ohta N."/>
            <person name="Kuroiwa H."/>
            <person name="Tanaka K."/>
            <person name="Shimizu N."/>
            <person name="Sugano S."/>
            <person name="Sato N."/>
            <person name="Nozaki H."/>
            <person name="Ogasawara N."/>
            <person name="Kohara Y."/>
            <person name="Kuroiwa T."/>
        </authorList>
    </citation>
    <scope>NUCLEOTIDE SEQUENCE [LARGE SCALE GENOMIC DNA]</scope>
    <source>
        <strain evidence="8 9">10D</strain>
    </source>
</reference>
<dbReference type="EC" id="2.1.1.319" evidence="1"/>
<gene>
    <name evidence="8" type="ORF">CYME_CMD031C</name>
</gene>
<evidence type="ECO:0000313" key="8">
    <source>
        <dbReference type="EMBL" id="BAM79122.1"/>
    </source>
</evidence>
<dbReference type="Pfam" id="PF06325">
    <property type="entry name" value="PrmA"/>
    <property type="match status" value="1"/>
</dbReference>
<dbReference type="STRING" id="280699.M1VAH6"/>
<keyword evidence="2 6" id="KW-0489">Methyltransferase</keyword>
<dbReference type="FunFam" id="2.70.160.11:FF:000001">
    <property type="entry name" value="Blast:Protein arginine N-methyltransferase 1"/>
    <property type="match status" value="1"/>
</dbReference>
<keyword evidence="3 6" id="KW-0808">Transferase</keyword>
<dbReference type="Gene3D" id="3.40.50.150">
    <property type="entry name" value="Vaccinia Virus protein VP39"/>
    <property type="match status" value="1"/>
</dbReference>
<sequence length="367" mass="41691">MEYPEADSQPQPEPLDVVLPRGAPPDVVGPVVNGLSSSDYYFASYSHFGIHEEMIKDKTRTKTYMRAILDNRHVFDGKVVLDVGAGTGILSLFAARAGAAKVYAIECADIARQAREIVKANHFDHVVEVITGQIEEVQLPRDPQTGAEPLVDIIVSEWMGYFLFYESMLQSVLFARDRWLKPRDGHLFPDGATLYICGIEDASFRSEKFDFWENVYGFDFSCVKRLALTEPLVDYVDVDQIVTDTCPVLRLDLHRLQPQDLDWSAPFHITAERDDFVHAFVVFFDVHFGGCHRPLTLSTGPYASPTHWKQTVLYLDRALPLRTGERIEGTLACRRNAQNPRDLDIGISYRFRGSQMSAKKILRYQMH</sequence>
<dbReference type="PANTHER" id="PTHR11006:SF53">
    <property type="entry name" value="PROTEIN ARGININE N-METHYLTRANSFERASE 3"/>
    <property type="match status" value="1"/>
</dbReference>
<dbReference type="Proteomes" id="UP000007014">
    <property type="component" value="Chromosome 4"/>
</dbReference>
<proteinExistence type="predicted"/>